<reference evidence="8 9" key="1">
    <citation type="submission" date="2020-01" db="EMBL/GenBank/DDBJ databases">
        <title>Genome analysis of Anaerocolumna sp. CBA3638.</title>
        <authorList>
            <person name="Kim J."/>
            <person name="Roh S.W."/>
        </authorList>
    </citation>
    <scope>NUCLEOTIDE SEQUENCE [LARGE SCALE GENOMIC DNA]</scope>
    <source>
        <strain evidence="8 9">CBA3638</strain>
    </source>
</reference>
<proteinExistence type="predicted"/>
<feature type="chain" id="PRO_5038866119" evidence="7">
    <location>
        <begin position="25"/>
        <end position="452"/>
    </location>
</feature>
<dbReference type="Pfam" id="PF13416">
    <property type="entry name" value="SBP_bac_8"/>
    <property type="match status" value="1"/>
</dbReference>
<sequence length="452" mass="49479">MKKAFLKRLIGAMLICTMALGLMAGCSSGTKGGVTKTSGTNGSGGETESTGSKETADTESTGVVEINFATSWVGVSANTEWFKDRLKAFNEQYGDKIKVNVEEIAGDQAYVDKMKVLYSSNSLPDVICTGGYNLIDSMKDQFVDLTSYIDNEWYDSISKVCWDVNSRDGKIYGMPYSRQVIGYFYNNDLFAKAGIEKPAETWDEFFAQCDKLKEAGITPISMDTADSGWLTSLFLGALIAQTDEGEKFMNTLQPDNYNTADFINAAAAIQKMFQNYTTSDAIGGKYENGASNFYMEQTAMIANGPWMASDFYDTSMVEDGFANKVETAMFPGGVMYNSGKIGFNIASKTEEQTKASVEFVKFLTSDESQKKLLEVTGDIPAKVSVTSSEIHPIIIDVMANGNIATRNINDYQSLWYANVVDEISVQYPMLAQGEITPEEFATALTDAAAKNK</sequence>
<keyword evidence="9" id="KW-1185">Reference proteome</keyword>
<name>A0A6P1TJZ2_9FIRM</name>
<dbReference type="PROSITE" id="PS51257">
    <property type="entry name" value="PROKAR_LIPOPROTEIN"/>
    <property type="match status" value="1"/>
</dbReference>
<accession>A0A6P1TJZ2</accession>
<keyword evidence="3" id="KW-0472">Membrane</keyword>
<evidence type="ECO:0000256" key="4">
    <source>
        <dbReference type="ARBA" id="ARBA00023139"/>
    </source>
</evidence>
<evidence type="ECO:0000256" key="6">
    <source>
        <dbReference type="SAM" id="MobiDB-lite"/>
    </source>
</evidence>
<dbReference type="InterPro" id="IPR050490">
    <property type="entry name" value="Bact_solute-bd_prot1"/>
</dbReference>
<dbReference type="RefSeq" id="WP_161836304.1">
    <property type="nucleotide sequence ID" value="NZ_CP048000.1"/>
</dbReference>
<evidence type="ECO:0000256" key="1">
    <source>
        <dbReference type="ARBA" id="ARBA00022475"/>
    </source>
</evidence>
<feature type="signal peptide" evidence="7">
    <location>
        <begin position="1"/>
        <end position="24"/>
    </location>
</feature>
<keyword evidence="2 7" id="KW-0732">Signal</keyword>
<dbReference type="Gene3D" id="3.40.190.10">
    <property type="entry name" value="Periplasmic binding protein-like II"/>
    <property type="match status" value="2"/>
</dbReference>
<dbReference type="PANTHER" id="PTHR43649">
    <property type="entry name" value="ARABINOSE-BINDING PROTEIN-RELATED"/>
    <property type="match status" value="1"/>
</dbReference>
<dbReference type="EMBL" id="CP048000">
    <property type="protein sequence ID" value="QHQ59588.1"/>
    <property type="molecule type" value="Genomic_DNA"/>
</dbReference>
<evidence type="ECO:0000313" key="9">
    <source>
        <dbReference type="Proteomes" id="UP000464314"/>
    </source>
</evidence>
<dbReference type="KEGG" id="anr:Ana3638_01220"/>
<keyword evidence="5" id="KW-0449">Lipoprotein</keyword>
<dbReference type="AlphaFoldDB" id="A0A6P1TJZ2"/>
<dbReference type="SUPFAM" id="SSF53850">
    <property type="entry name" value="Periplasmic binding protein-like II"/>
    <property type="match status" value="1"/>
</dbReference>
<keyword evidence="1" id="KW-1003">Cell membrane</keyword>
<keyword evidence="4" id="KW-0564">Palmitate</keyword>
<feature type="compositionally biased region" description="Low complexity" evidence="6">
    <location>
        <begin position="34"/>
        <end position="53"/>
    </location>
</feature>
<dbReference type="InterPro" id="IPR006059">
    <property type="entry name" value="SBP"/>
</dbReference>
<dbReference type="PANTHER" id="PTHR43649:SF33">
    <property type="entry name" value="POLYGALACTURONAN_RHAMNOGALACTURONAN-BINDING PROTEIN YTCQ"/>
    <property type="match status" value="1"/>
</dbReference>
<gene>
    <name evidence="8" type="ORF">Ana3638_01220</name>
</gene>
<feature type="region of interest" description="Disordered" evidence="6">
    <location>
        <begin position="34"/>
        <end position="59"/>
    </location>
</feature>
<organism evidence="8 9">
    <name type="scientific">Anaerocolumna sedimenticola</name>
    <dbReference type="NCBI Taxonomy" id="2696063"/>
    <lineage>
        <taxon>Bacteria</taxon>
        <taxon>Bacillati</taxon>
        <taxon>Bacillota</taxon>
        <taxon>Clostridia</taxon>
        <taxon>Lachnospirales</taxon>
        <taxon>Lachnospiraceae</taxon>
        <taxon>Anaerocolumna</taxon>
    </lineage>
</organism>
<evidence type="ECO:0000256" key="7">
    <source>
        <dbReference type="SAM" id="SignalP"/>
    </source>
</evidence>
<protein>
    <submittedName>
        <fullName evidence="8">Extracellular solute-binding protein</fullName>
    </submittedName>
</protein>
<evidence type="ECO:0000256" key="2">
    <source>
        <dbReference type="ARBA" id="ARBA00022729"/>
    </source>
</evidence>
<evidence type="ECO:0000256" key="3">
    <source>
        <dbReference type="ARBA" id="ARBA00023136"/>
    </source>
</evidence>
<dbReference type="Proteomes" id="UP000464314">
    <property type="component" value="Chromosome"/>
</dbReference>
<evidence type="ECO:0000313" key="8">
    <source>
        <dbReference type="EMBL" id="QHQ59588.1"/>
    </source>
</evidence>
<evidence type="ECO:0000256" key="5">
    <source>
        <dbReference type="ARBA" id="ARBA00023288"/>
    </source>
</evidence>